<keyword evidence="1" id="KW-0472">Membrane</keyword>
<evidence type="ECO:0000313" key="3">
    <source>
        <dbReference type="Proteomes" id="UP001243989"/>
    </source>
</evidence>
<reference evidence="2" key="1">
    <citation type="submission" date="2021-06" db="EMBL/GenBank/DDBJ databases">
        <title>Comparative genomics, transcriptomics and evolutionary studies reveal genomic signatures of adaptation to plant cell wall in hemibiotrophic fungi.</title>
        <authorList>
            <consortium name="DOE Joint Genome Institute"/>
            <person name="Baroncelli R."/>
            <person name="Diaz J.F."/>
            <person name="Benocci T."/>
            <person name="Peng M."/>
            <person name="Battaglia E."/>
            <person name="Haridas S."/>
            <person name="Andreopoulos W."/>
            <person name="Labutti K."/>
            <person name="Pangilinan J."/>
            <person name="Floch G.L."/>
            <person name="Makela M.R."/>
            <person name="Henrissat B."/>
            <person name="Grigoriev I.V."/>
            <person name="Crouch J.A."/>
            <person name="De Vries R.P."/>
            <person name="Sukno S.A."/>
            <person name="Thon M.R."/>
        </authorList>
    </citation>
    <scope>NUCLEOTIDE SEQUENCE</scope>
    <source>
        <strain evidence="2">CBS 102054</strain>
    </source>
</reference>
<accession>A0AAJ0EC27</accession>
<evidence type="ECO:0000313" key="2">
    <source>
        <dbReference type="EMBL" id="KAK1633579.1"/>
    </source>
</evidence>
<dbReference type="RefSeq" id="XP_060442186.1">
    <property type="nucleotide sequence ID" value="XM_060596148.1"/>
</dbReference>
<keyword evidence="1" id="KW-0812">Transmembrane</keyword>
<protein>
    <submittedName>
        <fullName evidence="2">Uncharacterized protein</fullName>
    </submittedName>
</protein>
<name>A0AAJ0EC27_9PEZI</name>
<gene>
    <name evidence="2" type="ORF">BDP81DRAFT_68323</name>
</gene>
<feature type="transmembrane region" description="Helical" evidence="1">
    <location>
        <begin position="15"/>
        <end position="37"/>
    </location>
</feature>
<sequence>MVAWVFAVVDFAATLYGFGCLALPCLALPCLVLLLLFSPLNLDWVLLPFFPLSSCPSLSSFPAFCYWVGKVSYIQATEFPPLSLSLPGQGQGPLAYYGVPIYSPSEEQTRAPIVGSGPLSIFLLSTVGGIVQSVPAEPRFGSTFAHFAMGSVYARDLCLCVCVCVCVRVPVVY</sequence>
<dbReference type="EMBL" id="JAHMHQ010000017">
    <property type="protein sequence ID" value="KAK1633579.1"/>
    <property type="molecule type" value="Genomic_DNA"/>
</dbReference>
<proteinExistence type="predicted"/>
<dbReference type="Proteomes" id="UP001243989">
    <property type="component" value="Unassembled WGS sequence"/>
</dbReference>
<keyword evidence="3" id="KW-1185">Reference proteome</keyword>
<dbReference type="GeneID" id="85481010"/>
<evidence type="ECO:0000256" key="1">
    <source>
        <dbReference type="SAM" id="Phobius"/>
    </source>
</evidence>
<organism evidence="2 3">
    <name type="scientific">Colletotrichum phormii</name>
    <dbReference type="NCBI Taxonomy" id="359342"/>
    <lineage>
        <taxon>Eukaryota</taxon>
        <taxon>Fungi</taxon>
        <taxon>Dikarya</taxon>
        <taxon>Ascomycota</taxon>
        <taxon>Pezizomycotina</taxon>
        <taxon>Sordariomycetes</taxon>
        <taxon>Hypocreomycetidae</taxon>
        <taxon>Glomerellales</taxon>
        <taxon>Glomerellaceae</taxon>
        <taxon>Colletotrichum</taxon>
        <taxon>Colletotrichum acutatum species complex</taxon>
    </lineage>
</organism>
<keyword evidence="1" id="KW-1133">Transmembrane helix</keyword>
<dbReference type="AlphaFoldDB" id="A0AAJ0EC27"/>
<comment type="caution">
    <text evidence="2">The sequence shown here is derived from an EMBL/GenBank/DDBJ whole genome shotgun (WGS) entry which is preliminary data.</text>
</comment>